<organism evidence="1 2">
    <name type="scientific">Chrysophaeum taylorii</name>
    <dbReference type="NCBI Taxonomy" id="2483200"/>
    <lineage>
        <taxon>Eukaryota</taxon>
        <taxon>Sar</taxon>
        <taxon>Stramenopiles</taxon>
        <taxon>Ochrophyta</taxon>
        <taxon>Pelagophyceae</taxon>
        <taxon>Pelagomonadales</taxon>
        <taxon>Pelagomonadaceae</taxon>
        <taxon>Chrysophaeum</taxon>
    </lineage>
</organism>
<accession>A0AAD7XPL0</accession>
<sequence>MSSDDDKVARYARLWGCAQVLEWWFGNLAARRPYDVIQLSLVGAAIAAPTSKGLVCAALLARVGNLFTRLPCAFDAEVLSSLSDATVFLAIVTQRVRSLPETTRWQLATFYFAAGFLKVNTSFLEPTTSCASTYFIQILDVLALPTLAPFAFRLAGLATIALECGIGVSFAVSPRLAVFLAVSLHAGIAITPPPNNISGFGVICAVRCFWVLGGPPRLSPGLLAGAAAAAAVLGGLTSTLHGIPSPQIPFVPPLDYPAVVFGALAFLCLATKPEPGERDSTLLALGVAGVALWFSNLRMSGGTNHLLGLPTGLLQQWYADDKTSVFSGGVLRVDASNSTLLNALHPAELTPILADGARRLLRENGNSGRFWNPAVASIIGHNLIPNPSFDLRYTLPAYELFRALRLTSEPLDLTFSKLPGAVGDEAWRRGDRGIQRTVNLQFSPRFPAVVNCTVLSASRPCDDDDLFFQDFIDAPPTLLNQLGRALLSWNSYVILPREGPTNSLAPDELPCYGS</sequence>
<keyword evidence="2" id="KW-1185">Reference proteome</keyword>
<protein>
    <submittedName>
        <fullName evidence="1">Uncharacterized protein</fullName>
    </submittedName>
</protein>
<dbReference type="EMBL" id="JAQMWT010000344">
    <property type="protein sequence ID" value="KAJ8603760.1"/>
    <property type="molecule type" value="Genomic_DNA"/>
</dbReference>
<name>A0AAD7XPL0_9STRA</name>
<proteinExistence type="predicted"/>
<gene>
    <name evidence="1" type="ORF">CTAYLR_000307</name>
</gene>
<evidence type="ECO:0000313" key="2">
    <source>
        <dbReference type="Proteomes" id="UP001230188"/>
    </source>
</evidence>
<comment type="caution">
    <text evidence="1">The sequence shown here is derived from an EMBL/GenBank/DDBJ whole genome shotgun (WGS) entry which is preliminary data.</text>
</comment>
<evidence type="ECO:0000313" key="1">
    <source>
        <dbReference type="EMBL" id="KAJ8603760.1"/>
    </source>
</evidence>
<reference evidence="1" key="1">
    <citation type="submission" date="2023-01" db="EMBL/GenBank/DDBJ databases">
        <title>Metagenome sequencing of chrysophaentin producing Chrysophaeum taylorii.</title>
        <authorList>
            <person name="Davison J."/>
            <person name="Bewley C."/>
        </authorList>
    </citation>
    <scope>NUCLEOTIDE SEQUENCE</scope>
    <source>
        <strain evidence="1">NIES-1699</strain>
    </source>
</reference>
<dbReference type="AlphaFoldDB" id="A0AAD7XPL0"/>
<dbReference type="Proteomes" id="UP001230188">
    <property type="component" value="Unassembled WGS sequence"/>
</dbReference>